<dbReference type="Gene3D" id="1.20.120.530">
    <property type="entry name" value="GntR ligand-binding domain-like"/>
    <property type="match status" value="1"/>
</dbReference>
<dbReference type="InterPro" id="IPR011711">
    <property type="entry name" value="GntR_C"/>
</dbReference>
<gene>
    <name evidence="5" type="ordered locus">FraEuI1c_3264</name>
</gene>
<dbReference type="FunCoup" id="E3IVB3">
    <property type="interactions" value="30"/>
</dbReference>
<dbReference type="PROSITE" id="PS50949">
    <property type="entry name" value="HTH_GNTR"/>
    <property type="match status" value="1"/>
</dbReference>
<dbReference type="InParanoid" id="E3IVB3"/>
<keyword evidence="1" id="KW-0805">Transcription regulation</keyword>
<evidence type="ECO:0000259" key="4">
    <source>
        <dbReference type="PROSITE" id="PS50949"/>
    </source>
</evidence>
<dbReference type="AlphaFoldDB" id="E3IVB3"/>
<dbReference type="InterPro" id="IPR036390">
    <property type="entry name" value="WH_DNA-bd_sf"/>
</dbReference>
<dbReference type="eggNOG" id="COG2186">
    <property type="taxonomic scope" value="Bacteria"/>
</dbReference>
<dbReference type="InterPro" id="IPR008920">
    <property type="entry name" value="TF_FadR/GntR_C"/>
</dbReference>
<evidence type="ECO:0000256" key="3">
    <source>
        <dbReference type="ARBA" id="ARBA00023163"/>
    </source>
</evidence>
<protein>
    <submittedName>
        <fullName evidence="5">Regulatory protein GntR HTH</fullName>
    </submittedName>
</protein>
<keyword evidence="6" id="KW-1185">Reference proteome</keyword>
<organism evidence="5 6">
    <name type="scientific">Pseudofrankia inefficax (strain DSM 45817 / CECT 9037 / DDB 130130 / EuI1c)</name>
    <name type="common">Frankia inefficax</name>
    <dbReference type="NCBI Taxonomy" id="298654"/>
    <lineage>
        <taxon>Bacteria</taxon>
        <taxon>Bacillati</taxon>
        <taxon>Actinomycetota</taxon>
        <taxon>Actinomycetes</taxon>
        <taxon>Frankiales</taxon>
        <taxon>Frankiaceae</taxon>
        <taxon>Pseudofrankia</taxon>
    </lineage>
</organism>
<dbReference type="KEGG" id="fri:FraEuI1c_3264"/>
<evidence type="ECO:0000313" key="6">
    <source>
        <dbReference type="Proteomes" id="UP000002484"/>
    </source>
</evidence>
<feature type="domain" description="HTH gntR-type" evidence="4">
    <location>
        <begin position="21"/>
        <end position="91"/>
    </location>
</feature>
<dbReference type="OrthoDB" id="162505at2"/>
<dbReference type="CDD" id="cd07377">
    <property type="entry name" value="WHTH_GntR"/>
    <property type="match status" value="1"/>
</dbReference>
<dbReference type="STRING" id="298654.FraEuI1c_3264"/>
<keyword evidence="3" id="KW-0804">Transcription</keyword>
<dbReference type="GO" id="GO:0003700">
    <property type="term" value="F:DNA-binding transcription factor activity"/>
    <property type="evidence" value="ECO:0007669"/>
    <property type="project" value="InterPro"/>
</dbReference>
<dbReference type="Gene3D" id="1.10.10.10">
    <property type="entry name" value="Winged helix-like DNA-binding domain superfamily/Winged helix DNA-binding domain"/>
    <property type="match status" value="1"/>
</dbReference>
<dbReference type="Pfam" id="PF07729">
    <property type="entry name" value="FCD"/>
    <property type="match status" value="1"/>
</dbReference>
<dbReference type="InterPro" id="IPR036388">
    <property type="entry name" value="WH-like_DNA-bd_sf"/>
</dbReference>
<dbReference type="InterPro" id="IPR000524">
    <property type="entry name" value="Tscrpt_reg_HTH_GntR"/>
</dbReference>
<dbReference type="HOGENOM" id="CLU_017584_9_0_11"/>
<sequence length="274" mass="29575">MTGAEPGADQASPRPAQFRPPRVAEFVAGILRDRIIDGDLARGDSLPKQEDLMAEFRISRPTLREALRHLENEGLLTVRRGSIGGSVVEVPTAATSAYTFGLVLQSRKASISDLAAAIEQIEPLAAALCAARPDRMDAVLPGLRANVERTAAAIDDGEEFTKASREFHELMVSACGNETVIVMVGALESLWSEQERQWAARVTSEGRYPDTKQRRAVLAAHTALLDAIAAGDGEAARKIDAGHVTHSQRYALENSESQVIRATALRDSLRDLGK</sequence>
<dbReference type="EMBL" id="CP002299">
    <property type="protein sequence ID" value="ADP81277.1"/>
    <property type="molecule type" value="Genomic_DNA"/>
</dbReference>
<dbReference type="SUPFAM" id="SSF46785">
    <property type="entry name" value="Winged helix' DNA-binding domain"/>
    <property type="match status" value="1"/>
</dbReference>
<dbReference type="PANTHER" id="PTHR43537:SF5">
    <property type="entry name" value="UXU OPERON TRANSCRIPTIONAL REGULATOR"/>
    <property type="match status" value="1"/>
</dbReference>
<dbReference type="SUPFAM" id="SSF48008">
    <property type="entry name" value="GntR ligand-binding domain-like"/>
    <property type="match status" value="1"/>
</dbReference>
<evidence type="ECO:0000256" key="1">
    <source>
        <dbReference type="ARBA" id="ARBA00023015"/>
    </source>
</evidence>
<reference evidence="5 6" key="1">
    <citation type="submission" date="2010-10" db="EMBL/GenBank/DDBJ databases">
        <title>Complete sequence of Frankia sp. EuI1c.</title>
        <authorList>
            <consortium name="US DOE Joint Genome Institute"/>
            <person name="Lucas S."/>
            <person name="Copeland A."/>
            <person name="Lapidus A."/>
            <person name="Cheng J.-F."/>
            <person name="Bruce D."/>
            <person name="Goodwin L."/>
            <person name="Pitluck S."/>
            <person name="Chertkov O."/>
            <person name="Detter J.C."/>
            <person name="Han C."/>
            <person name="Tapia R."/>
            <person name="Land M."/>
            <person name="Hauser L."/>
            <person name="Jeffries C."/>
            <person name="Kyrpides N."/>
            <person name="Ivanova N."/>
            <person name="Mikhailova N."/>
            <person name="Beauchemin N."/>
            <person name="Sen A."/>
            <person name="Sur S.A."/>
            <person name="Gtari M."/>
            <person name="Wall L."/>
            <person name="Tisa L."/>
            <person name="Woyke T."/>
        </authorList>
    </citation>
    <scope>NUCLEOTIDE SEQUENCE [LARGE SCALE GENOMIC DNA]</scope>
    <source>
        <strain evidence="6">DSM 45817 / CECT 9037 / EuI1c</strain>
    </source>
</reference>
<evidence type="ECO:0000313" key="5">
    <source>
        <dbReference type="EMBL" id="ADP81277.1"/>
    </source>
</evidence>
<keyword evidence="2" id="KW-0238">DNA-binding</keyword>
<dbReference type="PRINTS" id="PR00035">
    <property type="entry name" value="HTHGNTR"/>
</dbReference>
<accession>E3IVB3</accession>
<name>E3IVB3_PSEI1</name>
<evidence type="ECO:0000256" key="2">
    <source>
        <dbReference type="ARBA" id="ARBA00023125"/>
    </source>
</evidence>
<dbReference type="PANTHER" id="PTHR43537">
    <property type="entry name" value="TRANSCRIPTIONAL REGULATOR, GNTR FAMILY"/>
    <property type="match status" value="1"/>
</dbReference>
<dbReference type="Proteomes" id="UP000002484">
    <property type="component" value="Chromosome"/>
</dbReference>
<dbReference type="SMART" id="SM00345">
    <property type="entry name" value="HTH_GNTR"/>
    <property type="match status" value="1"/>
</dbReference>
<dbReference type="Pfam" id="PF00392">
    <property type="entry name" value="GntR"/>
    <property type="match status" value="1"/>
</dbReference>
<dbReference type="GO" id="GO:0003677">
    <property type="term" value="F:DNA binding"/>
    <property type="evidence" value="ECO:0007669"/>
    <property type="project" value="UniProtKB-KW"/>
</dbReference>
<dbReference type="SMART" id="SM00895">
    <property type="entry name" value="FCD"/>
    <property type="match status" value="1"/>
</dbReference>
<proteinExistence type="predicted"/>
<dbReference type="RefSeq" id="WP_013424395.1">
    <property type="nucleotide sequence ID" value="NC_014666.1"/>
</dbReference>